<sequence>MSVITRALLTAVPALTTGFAALVATPASAQTPTNYYVAVPAAAPTSTRLITNGTPWRWENAAFVSSKAPQRDVILCATVAKRVGPLASFTVAGKAYDADALATCNNHAK</sequence>
<reference evidence="2 3" key="1">
    <citation type="submission" date="2018-04" db="EMBL/GenBank/DDBJ databases">
        <title>Genomic Encyclopedia of Type Strains, Phase III (KMG-III): the genomes of soil and plant-associated and newly described type strains.</title>
        <authorList>
            <person name="Whitman W."/>
        </authorList>
    </citation>
    <scope>NUCLEOTIDE SEQUENCE [LARGE SCALE GENOMIC DNA]</scope>
    <source>
        <strain evidence="2 3">MA-olki</strain>
    </source>
</reference>
<feature type="signal peptide" evidence="1">
    <location>
        <begin position="1"/>
        <end position="29"/>
    </location>
</feature>
<evidence type="ECO:0000313" key="3">
    <source>
        <dbReference type="Proteomes" id="UP000244013"/>
    </source>
</evidence>
<dbReference type="NCBIfam" id="NF047636">
    <property type="entry name" value="CC_3452_fam"/>
    <property type="match status" value="1"/>
</dbReference>
<evidence type="ECO:0008006" key="4">
    <source>
        <dbReference type="Google" id="ProtNLM"/>
    </source>
</evidence>
<keyword evidence="1" id="KW-0732">Signal</keyword>
<organism evidence="2 3">
    <name type="scientific">Sphingomonas faeni</name>
    <dbReference type="NCBI Taxonomy" id="185950"/>
    <lineage>
        <taxon>Bacteria</taxon>
        <taxon>Pseudomonadati</taxon>
        <taxon>Pseudomonadota</taxon>
        <taxon>Alphaproteobacteria</taxon>
        <taxon>Sphingomonadales</taxon>
        <taxon>Sphingomonadaceae</taxon>
        <taxon>Sphingomonas</taxon>
    </lineage>
</organism>
<dbReference type="RefSeq" id="WP_107954113.1">
    <property type="nucleotide sequence ID" value="NZ_QAYE01000004.1"/>
</dbReference>
<dbReference type="EMBL" id="QAYE01000004">
    <property type="protein sequence ID" value="PTW46785.1"/>
    <property type="molecule type" value="Genomic_DNA"/>
</dbReference>
<dbReference type="GeneID" id="91005816"/>
<proteinExistence type="predicted"/>
<dbReference type="OrthoDB" id="7594837at2"/>
<dbReference type="AlphaFoldDB" id="A0A2T5U5J6"/>
<comment type="caution">
    <text evidence="2">The sequence shown here is derived from an EMBL/GenBank/DDBJ whole genome shotgun (WGS) entry which is preliminary data.</text>
</comment>
<protein>
    <recommendedName>
        <fullName evidence="4">Secreted protein</fullName>
    </recommendedName>
</protein>
<name>A0A2T5U5J6_9SPHN</name>
<dbReference type="Proteomes" id="UP000244013">
    <property type="component" value="Unassembled WGS sequence"/>
</dbReference>
<dbReference type="InterPro" id="IPR058067">
    <property type="entry name" value="CC_3452-like"/>
</dbReference>
<dbReference type="Pfam" id="PF26624">
    <property type="entry name" value="DUF8200"/>
    <property type="match status" value="1"/>
</dbReference>
<evidence type="ECO:0000313" key="2">
    <source>
        <dbReference type="EMBL" id="PTW46785.1"/>
    </source>
</evidence>
<gene>
    <name evidence="2" type="ORF">C8J25_104120</name>
</gene>
<dbReference type="InterPro" id="IPR058513">
    <property type="entry name" value="DUF8200"/>
</dbReference>
<feature type="chain" id="PRO_5015760675" description="Secreted protein" evidence="1">
    <location>
        <begin position="30"/>
        <end position="109"/>
    </location>
</feature>
<evidence type="ECO:0000256" key="1">
    <source>
        <dbReference type="SAM" id="SignalP"/>
    </source>
</evidence>
<accession>A0A2T5U5J6</accession>